<organism evidence="1 2">
    <name type="scientific">Massilia litorea</name>
    <dbReference type="NCBI Taxonomy" id="2769491"/>
    <lineage>
        <taxon>Bacteria</taxon>
        <taxon>Pseudomonadati</taxon>
        <taxon>Pseudomonadota</taxon>
        <taxon>Betaproteobacteria</taxon>
        <taxon>Burkholderiales</taxon>
        <taxon>Oxalobacteraceae</taxon>
        <taxon>Telluria group</taxon>
        <taxon>Massilia</taxon>
    </lineage>
</organism>
<name>A0A7L9U271_9BURK</name>
<proteinExistence type="predicted"/>
<evidence type="ECO:0000313" key="1">
    <source>
        <dbReference type="EMBL" id="QOL49161.1"/>
    </source>
</evidence>
<dbReference type="EMBL" id="CP062941">
    <property type="protein sequence ID" value="QOL49161.1"/>
    <property type="molecule type" value="Genomic_DNA"/>
</dbReference>
<evidence type="ECO:0000313" key="2">
    <source>
        <dbReference type="Proteomes" id="UP000593875"/>
    </source>
</evidence>
<dbReference type="KEGG" id="mlir:LPB04_19915"/>
<dbReference type="AlphaFoldDB" id="A0A7L9U271"/>
<accession>A0A7L9U271</accession>
<gene>
    <name evidence="1" type="ORF">LPB04_19915</name>
</gene>
<sequence>MKTTSDIDGKLRERLLLAPRVEGDRLMLADAVLRAALDGSRPLRPAERAALQASPLTTRRLRTLALERRAAAHDAWQGSVGMLRAADSGQALSELATDDGHWRLHFVGSGAERRVILQLMPEAPFAARLLRAAALLRVVDGAGAELLAGRLDSDGELEAAWPCADEPAAHFQRHGAIFSVQAAN</sequence>
<dbReference type="Proteomes" id="UP000593875">
    <property type="component" value="Chromosome"/>
</dbReference>
<protein>
    <submittedName>
        <fullName evidence="1">Uncharacterized protein</fullName>
    </submittedName>
</protein>
<reference evidence="1 2" key="1">
    <citation type="submission" date="2020-10" db="EMBL/GenBank/DDBJ databases">
        <title>Genome sequencing of Massilia sp. LPB0304.</title>
        <authorList>
            <person name="Kim J."/>
        </authorList>
    </citation>
    <scope>NUCLEOTIDE SEQUENCE [LARGE SCALE GENOMIC DNA]</scope>
    <source>
        <strain evidence="1 2">LPB0304</strain>
    </source>
</reference>
<keyword evidence="2" id="KW-1185">Reference proteome</keyword>
<dbReference type="RefSeq" id="WP_193686203.1">
    <property type="nucleotide sequence ID" value="NZ_CP062941.1"/>
</dbReference>